<dbReference type="GO" id="GO:0033209">
    <property type="term" value="P:tumor necrosis factor-mediated signaling pathway"/>
    <property type="evidence" value="ECO:0007669"/>
    <property type="project" value="TreeGrafter"/>
</dbReference>
<name>A0AAV8YKI0_9CUCU</name>
<keyword evidence="9" id="KW-1185">Reference proteome</keyword>
<gene>
    <name evidence="8" type="ORF">NQ314_007734</name>
</gene>
<dbReference type="InterPro" id="IPR051180">
    <property type="entry name" value="IKK"/>
</dbReference>
<dbReference type="GO" id="GO:0008384">
    <property type="term" value="F:IkappaB kinase activity"/>
    <property type="evidence" value="ECO:0007669"/>
    <property type="project" value="TreeGrafter"/>
</dbReference>
<reference evidence="8" key="1">
    <citation type="journal article" date="2023" name="Insect Mol. Biol.">
        <title>Genome sequencing provides insights into the evolution of gene families encoding plant cell wall-degrading enzymes in longhorned beetles.</title>
        <authorList>
            <person name="Shin N.R."/>
            <person name="Okamura Y."/>
            <person name="Kirsch R."/>
            <person name="Pauchet Y."/>
        </authorList>
    </citation>
    <scope>NUCLEOTIDE SEQUENCE</scope>
    <source>
        <strain evidence="8">RBIC_L_NR</strain>
    </source>
</reference>
<evidence type="ECO:0000313" key="8">
    <source>
        <dbReference type="EMBL" id="KAJ8951034.1"/>
    </source>
</evidence>
<evidence type="ECO:0000256" key="3">
    <source>
        <dbReference type="ARBA" id="ARBA00022527"/>
    </source>
</evidence>
<evidence type="ECO:0000256" key="2">
    <source>
        <dbReference type="ARBA" id="ARBA00022490"/>
    </source>
</evidence>
<comment type="caution">
    <text evidence="8">The sequence shown here is derived from an EMBL/GenBank/DDBJ whole genome shotgun (WGS) entry which is preliminary data.</text>
</comment>
<evidence type="ECO:0000256" key="7">
    <source>
        <dbReference type="ARBA" id="ARBA00022840"/>
    </source>
</evidence>
<comment type="subcellular location">
    <subcellularLocation>
        <location evidence="1">Cytoplasm</location>
    </subcellularLocation>
</comment>
<keyword evidence="5" id="KW-0547">Nucleotide-binding</keyword>
<evidence type="ECO:0000256" key="1">
    <source>
        <dbReference type="ARBA" id="ARBA00004496"/>
    </source>
</evidence>
<evidence type="ECO:0000256" key="5">
    <source>
        <dbReference type="ARBA" id="ARBA00022741"/>
    </source>
</evidence>
<keyword evidence="2" id="KW-0963">Cytoplasm</keyword>
<evidence type="ECO:0000313" key="9">
    <source>
        <dbReference type="Proteomes" id="UP001162156"/>
    </source>
</evidence>
<keyword evidence="3" id="KW-0723">Serine/threonine-protein kinase</keyword>
<proteinExistence type="predicted"/>
<dbReference type="AlphaFoldDB" id="A0AAV8YKI0"/>
<dbReference type="GO" id="GO:0045944">
    <property type="term" value="P:positive regulation of transcription by RNA polymerase II"/>
    <property type="evidence" value="ECO:0007669"/>
    <property type="project" value="TreeGrafter"/>
</dbReference>
<protein>
    <submittedName>
        <fullName evidence="8">Uncharacterized protein</fullName>
    </submittedName>
</protein>
<keyword evidence="4" id="KW-0808">Transferase</keyword>
<evidence type="ECO:0000256" key="6">
    <source>
        <dbReference type="ARBA" id="ARBA00022777"/>
    </source>
</evidence>
<dbReference type="PANTHER" id="PTHR22969:SF17">
    <property type="entry name" value="INHIBITOR OF NUCLEAR FACTOR KAPPA-B KINASE SUBUNIT BETA"/>
    <property type="match status" value="1"/>
</dbReference>
<dbReference type="PANTHER" id="PTHR22969">
    <property type="entry name" value="IKB KINASE"/>
    <property type="match status" value="1"/>
</dbReference>
<organism evidence="8 9">
    <name type="scientific">Rhamnusium bicolor</name>
    <dbReference type="NCBI Taxonomy" id="1586634"/>
    <lineage>
        <taxon>Eukaryota</taxon>
        <taxon>Metazoa</taxon>
        <taxon>Ecdysozoa</taxon>
        <taxon>Arthropoda</taxon>
        <taxon>Hexapoda</taxon>
        <taxon>Insecta</taxon>
        <taxon>Pterygota</taxon>
        <taxon>Neoptera</taxon>
        <taxon>Endopterygota</taxon>
        <taxon>Coleoptera</taxon>
        <taxon>Polyphaga</taxon>
        <taxon>Cucujiformia</taxon>
        <taxon>Chrysomeloidea</taxon>
        <taxon>Cerambycidae</taxon>
        <taxon>Lepturinae</taxon>
        <taxon>Rhagiini</taxon>
        <taxon>Rhamnusium</taxon>
    </lineage>
</organism>
<evidence type="ECO:0000256" key="4">
    <source>
        <dbReference type="ARBA" id="ARBA00022679"/>
    </source>
</evidence>
<sequence length="90" mass="10706">MKFEKIKRKGPDDICIYLSYSGNIAYSSEIKKENYVSIGFKQNIEIWLRHVLQFEPNKRSEDFPNSIGVFDYLKNVLKKKNHYSFFCSQT</sequence>
<keyword evidence="7" id="KW-0067">ATP-binding</keyword>
<dbReference type="Proteomes" id="UP001162156">
    <property type="component" value="Unassembled WGS sequence"/>
</dbReference>
<keyword evidence="6" id="KW-0418">Kinase</keyword>
<dbReference type="EMBL" id="JANEYF010002135">
    <property type="protein sequence ID" value="KAJ8951034.1"/>
    <property type="molecule type" value="Genomic_DNA"/>
</dbReference>
<dbReference type="GO" id="GO:0005524">
    <property type="term" value="F:ATP binding"/>
    <property type="evidence" value="ECO:0007669"/>
    <property type="project" value="UniProtKB-KW"/>
</dbReference>
<accession>A0AAV8YKI0</accession>
<dbReference type="GO" id="GO:0008385">
    <property type="term" value="C:IkappaB kinase complex"/>
    <property type="evidence" value="ECO:0007669"/>
    <property type="project" value="TreeGrafter"/>
</dbReference>